<reference evidence="6 7" key="1">
    <citation type="submission" date="2020-04" db="EMBL/GenBank/DDBJ databases">
        <authorList>
            <person name="Klaysubun C."/>
            <person name="Duangmal K."/>
            <person name="Lipun K."/>
        </authorList>
    </citation>
    <scope>NUCLEOTIDE SEQUENCE [LARGE SCALE GENOMIC DNA]</scope>
    <source>
        <strain evidence="6 7">JCM 11839</strain>
    </source>
</reference>
<comment type="similarity">
    <text evidence="2">Belongs to the GMC oxidoreductase family.</text>
</comment>
<dbReference type="InterPro" id="IPR012132">
    <property type="entry name" value="GMC_OxRdtase"/>
</dbReference>
<comment type="caution">
    <text evidence="6">The sequence shown here is derived from an EMBL/GenBank/DDBJ whole genome shotgun (WGS) entry which is preliminary data.</text>
</comment>
<dbReference type="PANTHER" id="PTHR11552:SF147">
    <property type="entry name" value="CHOLINE DEHYDROGENASE, MITOCHONDRIAL"/>
    <property type="match status" value="1"/>
</dbReference>
<proteinExistence type="inferred from homology"/>
<dbReference type="Gene3D" id="3.30.560.10">
    <property type="entry name" value="Glucose Oxidase, domain 3"/>
    <property type="match status" value="1"/>
</dbReference>
<keyword evidence="7" id="KW-1185">Reference proteome</keyword>
<evidence type="ECO:0000313" key="7">
    <source>
        <dbReference type="Proteomes" id="UP001296706"/>
    </source>
</evidence>
<sequence length="503" mass="53079">MTDTVDYVVIGGGTAGSVLAARLTEDPDVSVVLLEAGAAEGPAAMSNADALSAFALWGSSVDWAYSTTPQRGTEGVSHAWPRGKVLGGSSSINGLVHLRGHPSSYDAWEKQGAPGWNHQEMLPFLMRSERVEGGDPGVRGTSGPMVIEQPPAASPLAQALFDAAVQAGHPASEDGNGRQAEGVFWTQHNIAAGRRQSAADAYLRPVLDRPSLTVVTGAHVRRLLLDGTRCRGAEYATATGVHTVHAEREVILSAGAIGSPQILLLSGIGPAAHLREVGVPVRLDLPGVGENLHDHPLTWVSYRTTQAVEPTRSRQAMVLARTTPDRDPDVLMSLVPSAMKPRWTGSEAGFSILFALADPAGRGQVRLRGDDPATHPLIDPAYLAVDEDVDRMVTALGMARGIAGADALSAWRGEEILPGRDVVDPDACRVYLRHTVGTYFHPVGTCRIGTDDHAVVDPDLRVRGIDGLRVADASVMPSVVSANPNAAVLGIAERAAHLVTTRR</sequence>
<dbReference type="Pfam" id="PF05199">
    <property type="entry name" value="GMC_oxred_C"/>
    <property type="match status" value="1"/>
</dbReference>
<organism evidence="6 7">
    <name type="scientific">Pseudonocardia xinjiangensis</name>
    <dbReference type="NCBI Taxonomy" id="75289"/>
    <lineage>
        <taxon>Bacteria</taxon>
        <taxon>Bacillati</taxon>
        <taxon>Actinomycetota</taxon>
        <taxon>Actinomycetes</taxon>
        <taxon>Pseudonocardiales</taxon>
        <taxon>Pseudonocardiaceae</taxon>
        <taxon>Pseudonocardia</taxon>
    </lineage>
</organism>
<dbReference type="SUPFAM" id="SSF54373">
    <property type="entry name" value="FAD-linked reductases, C-terminal domain"/>
    <property type="match status" value="1"/>
</dbReference>
<gene>
    <name evidence="6" type="ORF">HF577_26640</name>
</gene>
<dbReference type="Proteomes" id="UP001296706">
    <property type="component" value="Unassembled WGS sequence"/>
</dbReference>
<keyword evidence="4" id="KW-0274">FAD</keyword>
<dbReference type="EMBL" id="JAAXKY010000109">
    <property type="protein sequence ID" value="NMH80654.1"/>
    <property type="molecule type" value="Genomic_DNA"/>
</dbReference>
<evidence type="ECO:0000256" key="3">
    <source>
        <dbReference type="ARBA" id="ARBA00022630"/>
    </source>
</evidence>
<name>A0ABX1RLY1_9PSEU</name>
<keyword evidence="3" id="KW-0285">Flavoprotein</keyword>
<evidence type="ECO:0000256" key="1">
    <source>
        <dbReference type="ARBA" id="ARBA00001974"/>
    </source>
</evidence>
<dbReference type="SUPFAM" id="SSF51905">
    <property type="entry name" value="FAD/NAD(P)-binding domain"/>
    <property type="match status" value="1"/>
</dbReference>
<dbReference type="Pfam" id="PF00732">
    <property type="entry name" value="GMC_oxred_N"/>
    <property type="match status" value="1"/>
</dbReference>
<dbReference type="RefSeq" id="WP_169398702.1">
    <property type="nucleotide sequence ID" value="NZ_BAAAJH010000002.1"/>
</dbReference>
<dbReference type="PANTHER" id="PTHR11552">
    <property type="entry name" value="GLUCOSE-METHANOL-CHOLINE GMC OXIDOREDUCTASE"/>
    <property type="match status" value="1"/>
</dbReference>
<evidence type="ECO:0000256" key="2">
    <source>
        <dbReference type="ARBA" id="ARBA00010790"/>
    </source>
</evidence>
<protein>
    <submittedName>
        <fullName evidence="6">FAD-binding protein</fullName>
    </submittedName>
</protein>
<dbReference type="PIRSF" id="PIRSF000137">
    <property type="entry name" value="Alcohol_oxidase"/>
    <property type="match status" value="1"/>
</dbReference>
<evidence type="ECO:0000256" key="4">
    <source>
        <dbReference type="ARBA" id="ARBA00022827"/>
    </source>
</evidence>
<evidence type="ECO:0000313" key="6">
    <source>
        <dbReference type="EMBL" id="NMH80654.1"/>
    </source>
</evidence>
<dbReference type="InterPro" id="IPR007867">
    <property type="entry name" value="GMC_OxRtase_C"/>
</dbReference>
<comment type="cofactor">
    <cofactor evidence="1">
        <name>FAD</name>
        <dbReference type="ChEBI" id="CHEBI:57692"/>
    </cofactor>
</comment>
<dbReference type="InterPro" id="IPR036188">
    <property type="entry name" value="FAD/NAD-bd_sf"/>
</dbReference>
<dbReference type="InterPro" id="IPR000172">
    <property type="entry name" value="GMC_OxRdtase_N"/>
</dbReference>
<dbReference type="Gene3D" id="3.50.50.60">
    <property type="entry name" value="FAD/NAD(P)-binding domain"/>
    <property type="match status" value="1"/>
</dbReference>
<dbReference type="PROSITE" id="PS00624">
    <property type="entry name" value="GMC_OXRED_2"/>
    <property type="match status" value="1"/>
</dbReference>
<evidence type="ECO:0000259" key="5">
    <source>
        <dbReference type="PROSITE" id="PS00624"/>
    </source>
</evidence>
<accession>A0ABX1RLY1</accession>
<feature type="domain" description="Glucose-methanol-choline oxidoreductase N-terminal" evidence="5">
    <location>
        <begin position="255"/>
        <end position="269"/>
    </location>
</feature>